<evidence type="ECO:0000313" key="4">
    <source>
        <dbReference type="Proteomes" id="UP000000844"/>
    </source>
</evidence>
<reference evidence="3 4" key="1">
    <citation type="journal article" date="2009" name="Stand. Genomic Sci.">
        <title>Complete genome sequence of Stackebrandtia nassauensis type strain (LLR-40K-21).</title>
        <authorList>
            <person name="Munk C."/>
            <person name="Lapidus A."/>
            <person name="Copeland A."/>
            <person name="Jando M."/>
            <person name="Mayilraj S."/>
            <person name="Glavina Del Rio T."/>
            <person name="Nolan M."/>
            <person name="Chen F."/>
            <person name="Lucas S."/>
            <person name="Tice H."/>
            <person name="Cheng J.F."/>
            <person name="Han C."/>
            <person name="Detter J.C."/>
            <person name="Bruce D."/>
            <person name="Goodwin L."/>
            <person name="Chain P."/>
            <person name="Pitluck S."/>
            <person name="Goker M."/>
            <person name="Ovchinikova G."/>
            <person name="Pati A."/>
            <person name="Ivanova N."/>
            <person name="Mavromatis K."/>
            <person name="Chen A."/>
            <person name="Palaniappan K."/>
            <person name="Land M."/>
            <person name="Hauser L."/>
            <person name="Chang Y.J."/>
            <person name="Jeffries C.D."/>
            <person name="Bristow J."/>
            <person name="Eisen J.A."/>
            <person name="Markowitz V."/>
            <person name="Hugenholtz P."/>
            <person name="Kyrpides N.C."/>
            <person name="Klenk H.P."/>
        </authorList>
    </citation>
    <scope>NUCLEOTIDE SEQUENCE [LARGE SCALE GENOMIC DNA]</scope>
    <source>
        <strain evidence="4">DSM 44728 / CIP 108903 / NRRL B-16338 / NBRC 102104 / LLR-40K-21</strain>
    </source>
</reference>
<dbReference type="eggNOG" id="COG0589">
    <property type="taxonomic scope" value="Bacteria"/>
</dbReference>
<feature type="domain" description="UspA" evidence="2">
    <location>
        <begin position="155"/>
        <end position="287"/>
    </location>
</feature>
<dbReference type="HOGENOM" id="CLU_049301_2_3_11"/>
<evidence type="ECO:0000256" key="1">
    <source>
        <dbReference type="ARBA" id="ARBA00008791"/>
    </source>
</evidence>
<evidence type="ECO:0000259" key="2">
    <source>
        <dbReference type="Pfam" id="PF00582"/>
    </source>
</evidence>
<dbReference type="SUPFAM" id="SSF52402">
    <property type="entry name" value="Adenine nucleotide alpha hydrolases-like"/>
    <property type="match status" value="2"/>
</dbReference>
<evidence type="ECO:0000313" key="3">
    <source>
        <dbReference type="EMBL" id="ADD43314.1"/>
    </source>
</evidence>
<dbReference type="PRINTS" id="PR01438">
    <property type="entry name" value="UNVRSLSTRESS"/>
</dbReference>
<feature type="domain" description="UspA" evidence="2">
    <location>
        <begin position="7"/>
        <end position="146"/>
    </location>
</feature>
<proteinExistence type="inferred from homology"/>
<dbReference type="RefSeq" id="WP_013018885.1">
    <property type="nucleotide sequence ID" value="NC_013947.1"/>
</dbReference>
<dbReference type="InterPro" id="IPR014729">
    <property type="entry name" value="Rossmann-like_a/b/a_fold"/>
</dbReference>
<sequence length="289" mass="30566">MNENNVKPVVVGIDGSRDSLRTLEYAAVEAVSRNLPLRIVHARSWPLYSGDAAVVFAYSAPPLSTDAENQRVIDEAVDTVHHAHPDLPVSGQVIHGGASIVLVGESEHAEIIVIGARGAGGVAEKLLGSVALDVAVRAKCPVLLVRGDTERTGPVAVGIDGKRTSWDAIGFAFAEAEQRKVPLHAIHAWHLSTADAATSTTDEPGVAQANRLLGGWLNDWQPRFPSVETHHVPVHTTDVAAALTDASETAGLLVIGSRMRGELRARLLGSTGYAMIHTSQCPLAIVHNT</sequence>
<dbReference type="STRING" id="446470.Snas_3656"/>
<dbReference type="KEGG" id="sna:Snas_3656"/>
<gene>
    <name evidence="3" type="ordered locus">Snas_3656</name>
</gene>
<dbReference type="InterPro" id="IPR006015">
    <property type="entry name" value="Universal_stress_UspA"/>
</dbReference>
<dbReference type="Proteomes" id="UP000000844">
    <property type="component" value="Chromosome"/>
</dbReference>
<organism evidence="3 4">
    <name type="scientific">Stackebrandtia nassauensis (strain DSM 44728 / CIP 108903 / NRRL B-16338 / NBRC 102104 / LLR-40K-21)</name>
    <dbReference type="NCBI Taxonomy" id="446470"/>
    <lineage>
        <taxon>Bacteria</taxon>
        <taxon>Bacillati</taxon>
        <taxon>Actinomycetota</taxon>
        <taxon>Actinomycetes</taxon>
        <taxon>Glycomycetales</taxon>
        <taxon>Glycomycetaceae</taxon>
        <taxon>Stackebrandtia</taxon>
    </lineage>
</organism>
<dbReference type="EMBL" id="CP001778">
    <property type="protein sequence ID" value="ADD43314.1"/>
    <property type="molecule type" value="Genomic_DNA"/>
</dbReference>
<dbReference type="OrthoDB" id="3174546at2"/>
<dbReference type="Pfam" id="PF00582">
    <property type="entry name" value="Usp"/>
    <property type="match status" value="2"/>
</dbReference>
<comment type="similarity">
    <text evidence="1">Belongs to the universal stress protein A family.</text>
</comment>
<protein>
    <submittedName>
        <fullName evidence="3">UspA domain protein</fullName>
    </submittedName>
</protein>
<keyword evidence="4" id="KW-1185">Reference proteome</keyword>
<dbReference type="Gene3D" id="3.40.50.620">
    <property type="entry name" value="HUPs"/>
    <property type="match status" value="2"/>
</dbReference>
<dbReference type="AlphaFoldDB" id="D3PXI4"/>
<dbReference type="InterPro" id="IPR006016">
    <property type="entry name" value="UspA"/>
</dbReference>
<dbReference type="PANTHER" id="PTHR46553">
    <property type="entry name" value="ADENINE NUCLEOTIDE ALPHA HYDROLASES-LIKE SUPERFAMILY PROTEIN"/>
    <property type="match status" value="1"/>
</dbReference>
<dbReference type="PANTHER" id="PTHR46553:SF3">
    <property type="entry name" value="ADENINE NUCLEOTIDE ALPHA HYDROLASES-LIKE SUPERFAMILY PROTEIN"/>
    <property type="match status" value="1"/>
</dbReference>
<accession>D3PXI4</accession>
<name>D3PXI4_STANL</name>